<accession>A0A2V2ZJW1</accession>
<dbReference type="Pfam" id="PF05137">
    <property type="entry name" value="PilN"/>
    <property type="match status" value="1"/>
</dbReference>
<reference evidence="2 3" key="1">
    <citation type="submission" date="2018-05" db="EMBL/GenBank/DDBJ databases">
        <title>Freshwater and sediment microbial communities from various areas in North America, analyzing microbe dynamics in response to fracking.</title>
        <authorList>
            <person name="Lamendella R."/>
        </authorList>
    </citation>
    <scope>NUCLEOTIDE SEQUENCE [LARGE SCALE GENOMIC DNA]</scope>
    <source>
        <strain evidence="2 3">15_TX</strain>
    </source>
</reference>
<dbReference type="OrthoDB" id="2971140at2"/>
<feature type="transmembrane region" description="Helical" evidence="1">
    <location>
        <begin position="20"/>
        <end position="38"/>
    </location>
</feature>
<evidence type="ECO:0000313" key="3">
    <source>
        <dbReference type="Proteomes" id="UP000247150"/>
    </source>
</evidence>
<dbReference type="InterPro" id="IPR007813">
    <property type="entry name" value="PilN"/>
</dbReference>
<dbReference type="AlphaFoldDB" id="A0A2V2ZJW1"/>
<dbReference type="Proteomes" id="UP000247150">
    <property type="component" value="Unassembled WGS sequence"/>
</dbReference>
<dbReference type="RefSeq" id="WP_110067399.1">
    <property type="nucleotide sequence ID" value="NZ_QGTW01000019.1"/>
</dbReference>
<dbReference type="EMBL" id="QGTW01000019">
    <property type="protein sequence ID" value="PWW19647.1"/>
    <property type="molecule type" value="Genomic_DNA"/>
</dbReference>
<protein>
    <submittedName>
        <fullName evidence="2">Type IV pilus assembly protein PilN</fullName>
    </submittedName>
</protein>
<keyword evidence="1" id="KW-0812">Transmembrane</keyword>
<evidence type="ECO:0000256" key="1">
    <source>
        <dbReference type="SAM" id="Phobius"/>
    </source>
</evidence>
<comment type="caution">
    <text evidence="2">The sequence shown here is derived from an EMBL/GenBank/DDBJ whole genome shotgun (WGS) entry which is preliminary data.</text>
</comment>
<keyword evidence="1" id="KW-0472">Membrane</keyword>
<organism evidence="2 3">
    <name type="scientific">Cytobacillus oceanisediminis</name>
    <dbReference type="NCBI Taxonomy" id="665099"/>
    <lineage>
        <taxon>Bacteria</taxon>
        <taxon>Bacillati</taxon>
        <taxon>Bacillota</taxon>
        <taxon>Bacilli</taxon>
        <taxon>Bacillales</taxon>
        <taxon>Bacillaceae</taxon>
        <taxon>Cytobacillus</taxon>
    </lineage>
</organism>
<keyword evidence="1" id="KW-1133">Transmembrane helix</keyword>
<sequence>MLVDINLLPQKEKRNSTTAVVFILIIILAAGCGGYLWFEQKQLTDHEKRLQTELAAVQQLKSIVQQNPNSPDNPNAEEKLQTALAWAENYPVSTYKLLRHITSLLPERGFVLSFSYQESGNVQLSVQFDSSRDAAFFLKSMQESEFIQNANLLSITTERVSSESESDLSILPRYIAQYTVLIDKNAIKQVHKSGEGGS</sequence>
<name>A0A2V2ZJW1_9BACI</name>
<gene>
    <name evidence="2" type="ORF">DFO73_11929</name>
</gene>
<proteinExistence type="predicted"/>
<evidence type="ECO:0000313" key="2">
    <source>
        <dbReference type="EMBL" id="PWW19647.1"/>
    </source>
</evidence>